<gene>
    <name evidence="1" type="ORF">SDC9_173570</name>
</gene>
<sequence length="104" mass="12137">MGEHVSDVLALHGLIRIRDVIPGIEYLRDVALELVLLDLLRVVGKTFELRVCRGRAERLFLPRVEHLTCRRRSPHKGKKRRIRRADIGNQLRDVRHLCRCVILS</sequence>
<proteinExistence type="predicted"/>
<comment type="caution">
    <text evidence="1">The sequence shown here is derived from an EMBL/GenBank/DDBJ whole genome shotgun (WGS) entry which is preliminary data.</text>
</comment>
<protein>
    <submittedName>
        <fullName evidence="1">Uncharacterized protein</fullName>
    </submittedName>
</protein>
<name>A0A645GIT8_9ZZZZ</name>
<reference evidence="1" key="1">
    <citation type="submission" date="2019-08" db="EMBL/GenBank/DDBJ databases">
        <authorList>
            <person name="Kucharzyk K."/>
            <person name="Murdoch R.W."/>
            <person name="Higgins S."/>
            <person name="Loffler F."/>
        </authorList>
    </citation>
    <scope>NUCLEOTIDE SEQUENCE</scope>
</reference>
<dbReference type="EMBL" id="VSSQ01075583">
    <property type="protein sequence ID" value="MPN26146.1"/>
    <property type="molecule type" value="Genomic_DNA"/>
</dbReference>
<dbReference type="AlphaFoldDB" id="A0A645GIT8"/>
<accession>A0A645GIT8</accession>
<organism evidence="1">
    <name type="scientific">bioreactor metagenome</name>
    <dbReference type="NCBI Taxonomy" id="1076179"/>
    <lineage>
        <taxon>unclassified sequences</taxon>
        <taxon>metagenomes</taxon>
        <taxon>ecological metagenomes</taxon>
    </lineage>
</organism>
<evidence type="ECO:0000313" key="1">
    <source>
        <dbReference type="EMBL" id="MPN26146.1"/>
    </source>
</evidence>